<dbReference type="InterPro" id="IPR043509">
    <property type="entry name" value="Bromo_Brdt_II"/>
</dbReference>
<keyword evidence="2 3" id="KW-0103">Bromodomain</keyword>
<organism evidence="7">
    <name type="scientific">Sarcoptes scabiei</name>
    <name type="common">Itch mite</name>
    <name type="synonym">Acarus scabiei</name>
    <dbReference type="NCBI Taxonomy" id="52283"/>
    <lineage>
        <taxon>Eukaryota</taxon>
        <taxon>Metazoa</taxon>
        <taxon>Ecdysozoa</taxon>
        <taxon>Arthropoda</taxon>
        <taxon>Chelicerata</taxon>
        <taxon>Arachnida</taxon>
        <taxon>Acari</taxon>
        <taxon>Acariformes</taxon>
        <taxon>Sarcoptiformes</taxon>
        <taxon>Astigmata</taxon>
        <taxon>Psoroptidia</taxon>
        <taxon>Sarcoptoidea</taxon>
        <taxon>Sarcoptidae</taxon>
        <taxon>Sarcoptinae</taxon>
        <taxon>Sarcoptes</taxon>
    </lineage>
</organism>
<dbReference type="InterPro" id="IPR036427">
    <property type="entry name" value="Bromodomain-like_sf"/>
</dbReference>
<keyword evidence="9" id="KW-1185">Reference proteome</keyword>
<feature type="compositionally biased region" description="Basic and acidic residues" evidence="4">
    <location>
        <begin position="1217"/>
        <end position="1234"/>
    </location>
</feature>
<feature type="compositionally biased region" description="Basic and acidic residues" evidence="4">
    <location>
        <begin position="390"/>
        <end position="419"/>
    </location>
</feature>
<sequence length="1255" mass="139799">MMNDSLGSNTNLTSSYPNDHDSLSNSTMMSQQQNQTANMDSFIKQHKTDNVSIVDRLILESCDKSFDDEPILEPIDGKVEPPYKPPPDRPGRNTNQLNYILKVINRNVWNHRFAWPFTKPVDAIKLCIPDYHIIVKHPMDIGTIKKRLENDYYCSVAECINDLRLVFRNCYLYNKPEEDVVLMGKELEKFVFSKIALMPETEIELPLKSKSLHKGKGKGKSRFKRSTVQQIPRFNESKSPINQIDQSMIASHALRPVNSTVAQKTSVVGKQSVTPSSATSMLSNESKVHSIESLQNTNDISSKIQTSLPQHSSVDSNLISQQSTMNSSTPSASNNAQFIKSSPSTVMTNINSTSKVPKKGVKRKADTTTSEAPQPFFSTPYSQSFFNKNTLDKPSKMGTRRESGRPIKKPSKDLPDLDPGKPLSNAKKGKLSEQMKHCETIIKELLSKKHESYAWPFHAPVDVEKLNLHDYHEIIKQPMDLGTVKQKLDSRQYRKPDDFAADVRLIFTNCYKYNGPEHEVVSMARKLQDVFEMKYAKMPDHDDVSEHSSSEAVDTASSDSESEISDDAESEISLKSIREQLLKLMEQVETLTKKIEKSQKRKRKSRTKSERKTKVKTEKDSSEIKQMPINQVSASTAQHRFDSPLNMDDFAISVGSTNANSIKKPKTTSKTNRKSTKPQAPPVANRADSEEEDNARPMSYDEKRQLSLDINKLPGDKLGKVVQIIQHREPTLRDSNPDEIEIDFETLKPSTLRELESYVASCLKKKTVNAKDKRVAKVKDDTDKKKNVVDKNVSDAAGSISANKKNKKDPYVFTEEENGVRLSESSSSDSDSSSDSSSSSSSSSDSSDSESESPKKKSNQANATSSQNNAPQHTPTFPGTLPISSPYTQQSITGSSTVPSSHSQTPQQPPSSVPSIGTNHPTQSSFHPSGPLPPITQITGSGSMATLPPPASAMSSIVHDSHSIQPPSSKNMPGVGSNPGGPGQRGPAVGPNMRKNSSTTIPQPMLPFPSNPNVQPQSSHLKNANLMSRESIVNQPSMKEMASRISDAPDFVAYKSNVKNSNNIHISGDSIKKDTKTNSMQNSSLTSKKTSDLKHRTTAWSSQLSQNPGTSSVPDNSNPSNKLSTENAYELFRKQAKEKENREKQLKVAQEQVRKQEQRHRQEKQNIKEEDDLMMLIDKQARKQTPFDDLVRHGKSTNSSPASDSSSMSPAMTNSLSDRDRQRQREQERRRREAIASQIDMNRQSDLMANFEEML</sequence>
<dbReference type="EnsemblMetazoa" id="SSS_2528s_mrna">
    <property type="protein sequence ID" value="KAF7493559.1"/>
    <property type="gene ID" value="SSS_2528"/>
</dbReference>
<name>A0A834VFT9_SARSC</name>
<feature type="compositionally biased region" description="Low complexity" evidence="4">
    <location>
        <begin position="823"/>
        <end position="846"/>
    </location>
</feature>
<feature type="domain" description="Bromo" evidence="5">
    <location>
        <begin position="449"/>
        <end position="521"/>
    </location>
</feature>
<feature type="compositionally biased region" description="Acidic residues" evidence="4">
    <location>
        <begin position="560"/>
        <end position="570"/>
    </location>
</feature>
<dbReference type="Proteomes" id="UP000070412">
    <property type="component" value="Unassembled WGS sequence"/>
</dbReference>
<feature type="compositionally biased region" description="Polar residues" evidence="4">
    <location>
        <begin position="367"/>
        <end position="389"/>
    </location>
</feature>
<dbReference type="InterPro" id="IPR031354">
    <property type="entry name" value="BRD4_CDT"/>
</dbReference>
<protein>
    <submittedName>
        <fullName evidence="7">Bromodomain-containing protein 2</fullName>
    </submittedName>
</protein>
<feature type="compositionally biased region" description="Basic residues" evidence="4">
    <location>
        <begin position="663"/>
        <end position="676"/>
    </location>
</feature>
<dbReference type="Gene3D" id="1.20.920.10">
    <property type="entry name" value="Bromodomain-like"/>
    <property type="match status" value="2"/>
</dbReference>
<dbReference type="PANTHER" id="PTHR22880:SF225">
    <property type="entry name" value="BROMODOMAIN-CONTAINING PROTEIN BET-1-RELATED"/>
    <property type="match status" value="1"/>
</dbReference>
<dbReference type="Pfam" id="PF17035">
    <property type="entry name" value="BET"/>
    <property type="match status" value="1"/>
</dbReference>
<evidence type="ECO:0000256" key="4">
    <source>
        <dbReference type="SAM" id="MobiDB-lite"/>
    </source>
</evidence>
<dbReference type="GO" id="GO:0006338">
    <property type="term" value="P:chromatin remodeling"/>
    <property type="evidence" value="ECO:0007669"/>
    <property type="project" value="TreeGrafter"/>
</dbReference>
<feature type="compositionally biased region" description="Polar residues" evidence="4">
    <location>
        <begin position="1098"/>
        <end position="1123"/>
    </location>
</feature>
<dbReference type="PROSITE" id="PS00633">
    <property type="entry name" value="BROMODOMAIN_1"/>
    <property type="match status" value="2"/>
</dbReference>
<dbReference type="InterPro" id="IPR038336">
    <property type="entry name" value="NET_sf"/>
</dbReference>
<evidence type="ECO:0000259" key="6">
    <source>
        <dbReference type="PROSITE" id="PS51525"/>
    </source>
</evidence>
<feature type="domain" description="NET" evidence="6">
    <location>
        <begin position="688"/>
        <end position="770"/>
    </location>
</feature>
<feature type="compositionally biased region" description="Polar residues" evidence="4">
    <location>
        <begin position="918"/>
        <end position="927"/>
    </location>
</feature>
<dbReference type="OMA" id="ERMRWAR"/>
<dbReference type="PRINTS" id="PR00503">
    <property type="entry name" value="BROMODOMAIN"/>
</dbReference>
<feature type="compositionally biased region" description="Polar residues" evidence="4">
    <location>
        <begin position="1"/>
        <end position="17"/>
    </location>
</feature>
<evidence type="ECO:0000313" key="9">
    <source>
        <dbReference type="Proteomes" id="UP000070412"/>
    </source>
</evidence>
<feature type="region of interest" description="Disordered" evidence="4">
    <location>
        <begin position="69"/>
        <end position="94"/>
    </location>
</feature>
<feature type="compositionally biased region" description="Basic and acidic residues" evidence="4">
    <location>
        <begin position="1137"/>
        <end position="1168"/>
    </location>
</feature>
<dbReference type="Pfam" id="PF00439">
    <property type="entry name" value="Bromodomain"/>
    <property type="match status" value="2"/>
</dbReference>
<proteinExistence type="predicted"/>
<feature type="compositionally biased region" description="Low complexity" evidence="4">
    <location>
        <begin position="859"/>
        <end position="872"/>
    </location>
</feature>
<reference evidence="8" key="3">
    <citation type="submission" date="2022-06" db="UniProtKB">
        <authorList>
            <consortium name="EnsemblMetazoa"/>
        </authorList>
    </citation>
    <scope>IDENTIFICATION</scope>
</reference>
<feature type="compositionally biased region" description="Low complexity" evidence="4">
    <location>
        <begin position="1196"/>
        <end position="1216"/>
    </location>
</feature>
<dbReference type="AlphaFoldDB" id="A0A834VFT9"/>
<reference evidence="9" key="1">
    <citation type="journal article" date="2020" name="PLoS Negl. Trop. Dis.">
        <title>High-quality nuclear genome for Sarcoptes scabiei-A critical resource for a neglected parasite.</title>
        <authorList>
            <person name="Korhonen P.K."/>
            <person name="Gasser R.B."/>
            <person name="Ma G."/>
            <person name="Wang T."/>
            <person name="Stroehlein A.J."/>
            <person name="Young N.D."/>
            <person name="Ang C.S."/>
            <person name="Fernando D.D."/>
            <person name="Lu H.C."/>
            <person name="Taylor S."/>
            <person name="Reynolds S.L."/>
            <person name="Mofiz E."/>
            <person name="Najaraj S.H."/>
            <person name="Gowda H."/>
            <person name="Madugundu A."/>
            <person name="Renuse S."/>
            <person name="Holt D."/>
            <person name="Pandey A."/>
            <person name="Papenfuss A.T."/>
            <person name="Fischer K."/>
        </authorList>
    </citation>
    <scope>NUCLEOTIDE SEQUENCE [LARGE SCALE GENOMIC DNA]</scope>
</reference>
<dbReference type="GO" id="GO:0005634">
    <property type="term" value="C:nucleus"/>
    <property type="evidence" value="ECO:0007669"/>
    <property type="project" value="TreeGrafter"/>
</dbReference>
<dbReference type="FunFam" id="1.20.920.10:FF:000002">
    <property type="entry name" value="Bromodomain-containing protein 4"/>
    <property type="match status" value="1"/>
</dbReference>
<feature type="compositionally biased region" description="Basic and acidic residues" evidence="4">
    <location>
        <begin position="540"/>
        <end position="549"/>
    </location>
</feature>
<dbReference type="PROSITE" id="PS50014">
    <property type="entry name" value="BROMODOMAIN_2"/>
    <property type="match status" value="2"/>
</dbReference>
<feature type="region of interest" description="Disordered" evidence="4">
    <location>
        <begin position="594"/>
        <end position="627"/>
    </location>
</feature>
<dbReference type="EMBL" id="WVUK01000055">
    <property type="protein sequence ID" value="KAF7493559.1"/>
    <property type="molecule type" value="Genomic_DNA"/>
</dbReference>
<dbReference type="CDD" id="cd05498">
    <property type="entry name" value="Bromo_Brdt_II_like"/>
    <property type="match status" value="1"/>
</dbReference>
<evidence type="ECO:0000313" key="7">
    <source>
        <dbReference type="EMBL" id="KAF7493559.1"/>
    </source>
</evidence>
<dbReference type="Gene3D" id="1.20.1270.220">
    <property type="match status" value="1"/>
</dbReference>
<dbReference type="PROSITE" id="PS51525">
    <property type="entry name" value="NET"/>
    <property type="match status" value="1"/>
</dbReference>
<feature type="domain" description="Bromo" evidence="5">
    <location>
        <begin position="109"/>
        <end position="181"/>
    </location>
</feature>
<keyword evidence="1" id="KW-0677">Repeat</keyword>
<dbReference type="InterPro" id="IPR001487">
    <property type="entry name" value="Bromodomain"/>
</dbReference>
<feature type="compositionally biased region" description="Basic and acidic residues" evidence="4">
    <location>
        <begin position="75"/>
        <end position="91"/>
    </location>
</feature>
<evidence type="ECO:0000313" key="8">
    <source>
        <dbReference type="EnsemblMetazoa" id="KAF7493559.1"/>
    </source>
</evidence>
<reference evidence="7" key="2">
    <citation type="submission" date="2020-01" db="EMBL/GenBank/DDBJ databases">
        <authorList>
            <person name="Korhonen P.K.K."/>
            <person name="Guangxu M.G."/>
            <person name="Wang T.W."/>
            <person name="Stroehlein A.J.S."/>
            <person name="Young N.D."/>
            <person name="Ang C.-S.A."/>
            <person name="Fernando D.W.F."/>
            <person name="Lu H.L."/>
            <person name="Taylor S.T."/>
            <person name="Ehtesham M.E.M."/>
            <person name="Najaraj S.H.N."/>
            <person name="Harsha G.H.G."/>
            <person name="Madugundu A.M."/>
            <person name="Renuse S.R."/>
            <person name="Holt D.H."/>
            <person name="Pandey A.P."/>
            <person name="Papenfuss A.P."/>
            <person name="Gasser R.B.G."/>
            <person name="Fischer K.F."/>
        </authorList>
    </citation>
    <scope>NUCLEOTIDE SEQUENCE</scope>
    <source>
        <strain evidence="7">SSS_KF_BRIS2020</strain>
    </source>
</reference>
<feature type="compositionally biased region" description="Polar residues" evidence="4">
    <location>
        <begin position="1011"/>
        <end position="1037"/>
    </location>
</feature>
<dbReference type="GO" id="GO:0006355">
    <property type="term" value="P:regulation of DNA-templated transcription"/>
    <property type="evidence" value="ECO:0007669"/>
    <property type="project" value="TreeGrafter"/>
</dbReference>
<evidence type="ECO:0000256" key="1">
    <source>
        <dbReference type="ARBA" id="ARBA00022737"/>
    </source>
</evidence>
<feature type="region of interest" description="Disordered" evidence="4">
    <location>
        <begin position="540"/>
        <end position="571"/>
    </location>
</feature>
<evidence type="ECO:0000256" key="3">
    <source>
        <dbReference type="PROSITE-ProRule" id="PRU00035"/>
    </source>
</evidence>
<dbReference type="Pfam" id="PF17105">
    <property type="entry name" value="BRD4_CDT"/>
    <property type="match status" value="1"/>
</dbReference>
<dbReference type="FunFam" id="1.20.1270.220:FF:000001">
    <property type="entry name" value="bromodomain-containing protein 2 isoform X1"/>
    <property type="match status" value="1"/>
</dbReference>
<feature type="compositionally biased region" description="Polar residues" evidence="4">
    <location>
        <begin position="873"/>
        <end position="889"/>
    </location>
</feature>
<feature type="region of interest" description="Disordered" evidence="4">
    <location>
        <begin position="769"/>
        <end position="1041"/>
    </location>
</feature>
<feature type="region of interest" description="Disordered" evidence="4">
    <location>
        <begin position="1"/>
        <end position="37"/>
    </location>
</feature>
<feature type="compositionally biased region" description="Low complexity" evidence="4">
    <location>
        <begin position="890"/>
        <end position="906"/>
    </location>
</feature>
<feature type="compositionally biased region" description="Basic and acidic residues" evidence="4">
    <location>
        <begin position="769"/>
        <end position="793"/>
    </location>
</feature>
<dbReference type="InterPro" id="IPR050935">
    <property type="entry name" value="Bromo_chromatin_reader"/>
</dbReference>
<dbReference type="GO" id="GO:0000785">
    <property type="term" value="C:chromatin"/>
    <property type="evidence" value="ECO:0007669"/>
    <property type="project" value="TreeGrafter"/>
</dbReference>
<dbReference type="InterPro" id="IPR018359">
    <property type="entry name" value="Bromodomain_CS"/>
</dbReference>
<dbReference type="PANTHER" id="PTHR22880">
    <property type="entry name" value="FALZ-RELATED BROMODOMAIN-CONTAINING PROTEINS"/>
    <property type="match status" value="1"/>
</dbReference>
<feature type="region of interest" description="Disordered" evidence="4">
    <location>
        <begin position="306"/>
        <end position="432"/>
    </location>
</feature>
<dbReference type="InterPro" id="IPR027353">
    <property type="entry name" value="NET_dom"/>
</dbReference>
<feature type="compositionally biased region" description="Basic and acidic residues" evidence="4">
    <location>
        <begin position="1179"/>
        <end position="1192"/>
    </location>
</feature>
<dbReference type="SMART" id="SM00297">
    <property type="entry name" value="BROMO"/>
    <property type="match status" value="2"/>
</dbReference>
<evidence type="ECO:0000256" key="2">
    <source>
        <dbReference type="ARBA" id="ARBA00023117"/>
    </source>
</evidence>
<dbReference type="OrthoDB" id="21449at2759"/>
<feature type="region of interest" description="Disordered" evidence="4">
    <location>
        <begin position="1137"/>
        <end position="1241"/>
    </location>
</feature>
<evidence type="ECO:0000259" key="5">
    <source>
        <dbReference type="PROSITE" id="PS50014"/>
    </source>
</evidence>
<feature type="region of interest" description="Disordered" evidence="4">
    <location>
        <begin position="656"/>
        <end position="701"/>
    </location>
</feature>
<feature type="region of interest" description="Disordered" evidence="4">
    <location>
        <begin position="1056"/>
        <end position="1123"/>
    </location>
</feature>
<feature type="compositionally biased region" description="Basic and acidic residues" evidence="4">
    <location>
        <begin position="607"/>
        <end position="623"/>
    </location>
</feature>
<feature type="compositionally biased region" description="Polar residues" evidence="4">
    <location>
        <begin position="306"/>
        <end position="355"/>
    </location>
</feature>
<gene>
    <name evidence="7" type="ORF">SSS_2528</name>
</gene>
<feature type="compositionally biased region" description="Low complexity" evidence="4">
    <location>
        <begin position="24"/>
        <end position="37"/>
    </location>
</feature>
<dbReference type="SUPFAM" id="SSF47370">
    <property type="entry name" value="Bromodomain"/>
    <property type="match status" value="2"/>
</dbReference>
<accession>A0A834VFT9</accession>
<feature type="compositionally biased region" description="Low complexity" evidence="4">
    <location>
        <begin position="550"/>
        <end position="559"/>
    </location>
</feature>
<dbReference type="FunFam" id="1.20.920.10:FF:000003">
    <property type="entry name" value="Bromodomain-containing protein 2"/>
    <property type="match status" value="1"/>
</dbReference>